<comment type="caution">
    <text evidence="2">The sequence shown here is derived from an EMBL/GenBank/DDBJ whole genome shotgun (WGS) entry which is preliminary data.</text>
</comment>
<evidence type="ECO:0008006" key="4">
    <source>
        <dbReference type="Google" id="ProtNLM"/>
    </source>
</evidence>
<sequence length="248" mass="27232">MPIELIIPNFLLSFHDNFRTKPLVELVLHVFTNFRRLSILSNFSYSRRANFTITMIAGLSKAVTLYLAPLLLLTSILLSLFAYLAPVVMLAGKVALITITPSTALTKVGGPAVDGASVFIGALGSCARAKNDDELVCTTPSFAPEYKLDILAEEAPIVLLSSPPSGAPAFIAFSIALSITFLFSFTLLSFRHKMSDKFGAGLDKPFVHRFNAWIGFFGFFIGITSFLIMRMWFGKAVEDFNKSIQRMG</sequence>
<evidence type="ECO:0000313" key="2">
    <source>
        <dbReference type="EMBL" id="KAL0065296.1"/>
    </source>
</evidence>
<gene>
    <name evidence="2" type="ORF">AAF712_007808</name>
</gene>
<accession>A0ABR2ZW37</accession>
<evidence type="ECO:0000313" key="3">
    <source>
        <dbReference type="Proteomes" id="UP001437256"/>
    </source>
</evidence>
<name>A0ABR2ZW37_9AGAR</name>
<feature type="transmembrane region" description="Helical" evidence="1">
    <location>
        <begin position="210"/>
        <end position="233"/>
    </location>
</feature>
<proteinExistence type="predicted"/>
<protein>
    <recommendedName>
        <fullName evidence="4">H(+)-exporting diphosphatase</fullName>
    </recommendedName>
</protein>
<dbReference type="EMBL" id="JBBXMP010000050">
    <property type="protein sequence ID" value="KAL0065296.1"/>
    <property type="molecule type" value="Genomic_DNA"/>
</dbReference>
<keyword evidence="1" id="KW-0812">Transmembrane</keyword>
<keyword evidence="3" id="KW-1185">Reference proteome</keyword>
<keyword evidence="1" id="KW-0472">Membrane</keyword>
<reference evidence="2 3" key="1">
    <citation type="submission" date="2024-05" db="EMBL/GenBank/DDBJ databases">
        <title>A draft genome resource for the thread blight pathogen Marasmius tenuissimus strain MS-2.</title>
        <authorList>
            <person name="Yulfo-Soto G.E."/>
            <person name="Baruah I.K."/>
            <person name="Amoako-Attah I."/>
            <person name="Bukari Y."/>
            <person name="Meinhardt L.W."/>
            <person name="Bailey B.A."/>
            <person name="Cohen S.P."/>
        </authorList>
    </citation>
    <scope>NUCLEOTIDE SEQUENCE [LARGE SCALE GENOMIC DNA]</scope>
    <source>
        <strain evidence="2 3">MS-2</strain>
    </source>
</reference>
<feature type="transmembrane region" description="Helical" evidence="1">
    <location>
        <begin position="63"/>
        <end position="85"/>
    </location>
</feature>
<evidence type="ECO:0000256" key="1">
    <source>
        <dbReference type="SAM" id="Phobius"/>
    </source>
</evidence>
<feature type="transmembrane region" description="Helical" evidence="1">
    <location>
        <begin position="169"/>
        <end position="190"/>
    </location>
</feature>
<dbReference type="Proteomes" id="UP001437256">
    <property type="component" value="Unassembled WGS sequence"/>
</dbReference>
<organism evidence="2 3">
    <name type="scientific">Marasmius tenuissimus</name>
    <dbReference type="NCBI Taxonomy" id="585030"/>
    <lineage>
        <taxon>Eukaryota</taxon>
        <taxon>Fungi</taxon>
        <taxon>Dikarya</taxon>
        <taxon>Basidiomycota</taxon>
        <taxon>Agaricomycotina</taxon>
        <taxon>Agaricomycetes</taxon>
        <taxon>Agaricomycetidae</taxon>
        <taxon>Agaricales</taxon>
        <taxon>Marasmiineae</taxon>
        <taxon>Marasmiaceae</taxon>
        <taxon>Marasmius</taxon>
    </lineage>
</organism>
<keyword evidence="1" id="KW-1133">Transmembrane helix</keyword>